<dbReference type="InterPro" id="IPR004840">
    <property type="entry name" value="Amino_acid_permease_CS"/>
</dbReference>
<dbReference type="GeneID" id="20304647"/>
<accession>H6BKY0</accession>
<comment type="subcellular location">
    <subcellularLocation>
        <location evidence="1">Membrane</location>
        <topology evidence="1">Multi-pass membrane protein</topology>
    </subcellularLocation>
</comment>
<feature type="transmembrane region" description="Helical" evidence="7">
    <location>
        <begin position="104"/>
        <end position="127"/>
    </location>
</feature>
<dbReference type="Proteomes" id="UP000007304">
    <property type="component" value="Unassembled WGS sequence"/>
</dbReference>
<feature type="domain" description="Amino acid permease/ SLC12A" evidence="8">
    <location>
        <begin position="70"/>
        <end position="536"/>
    </location>
</feature>
<evidence type="ECO:0000256" key="3">
    <source>
        <dbReference type="ARBA" id="ARBA00022692"/>
    </source>
</evidence>
<keyword evidence="2" id="KW-0813">Transport</keyword>
<dbReference type="Pfam" id="PF00324">
    <property type="entry name" value="AA_permease"/>
    <property type="match status" value="1"/>
</dbReference>
<sequence>MELEDGRAKPMNEPPVDWKEIHLASSYTYPAPPREPLSKWTQAGLTLESFKKRDYGNGIAEFDRPMKRRHVQMIAIGGSIGSGFFVGCGSALHKGGPASLLIDFIIVGVMVFNVVQALGELCIMYPISGGPYTYATRFIDPSWGFAVGWNYVVSNTSTFALELTVCAITMQFWDMNTNPGVWIAVFLALVMIVNIFGAIGYAEEEFWASLLKLSSVVIFLIIAIVLVCGGGPSSGQYDHYWGARLWHESPGAFKNGFKGFCSVFVTAAFSFSGTELVGFAAAEAKNPALSMPGAIKQVFWRISIFYILGLFLIGLLIKSDDPSLLSTSAYSDAKTSPFVLIAKYAGLNGLDHFMNAIILVSVLSIGVATVFGGSRTLTALAQQGYAPKVFTYIDKSGRPVISVGTIFFFSLIAFVNLDAKGPVVFEWLQAISGLSTFLIWGSICFAHIRFRQAWKHQGHALDEIPFKAAGGIYGSWLGLILIILALAAQFYTAIVAPPGEHGMGTAEGFFEDYLGLPVVLFFFTCGLIWHRQGLLTIAKIDVDTHRAVHNWDEINDRREKIAAFPFWKRMVWMLFV</sequence>
<feature type="transmembrane region" description="Helical" evidence="7">
    <location>
        <begin position="398"/>
        <end position="415"/>
    </location>
</feature>
<dbReference type="VEuPathDB" id="FungiDB:HMPREF1120_00008"/>
<evidence type="ECO:0000256" key="2">
    <source>
        <dbReference type="ARBA" id="ARBA00022448"/>
    </source>
</evidence>
<dbReference type="HOGENOM" id="CLU_007946_12_0_1"/>
<evidence type="ECO:0000256" key="4">
    <source>
        <dbReference type="ARBA" id="ARBA00022970"/>
    </source>
</evidence>
<gene>
    <name evidence="9" type="ORF">HMPREF1120_00008</name>
</gene>
<feature type="transmembrane region" description="Helical" evidence="7">
    <location>
        <begin position="513"/>
        <end position="530"/>
    </location>
</feature>
<dbReference type="Gene3D" id="1.20.1740.10">
    <property type="entry name" value="Amino acid/polyamine transporter I"/>
    <property type="match status" value="1"/>
</dbReference>
<dbReference type="RefSeq" id="XP_009152242.1">
    <property type="nucleotide sequence ID" value="XM_009153994.1"/>
</dbReference>
<evidence type="ECO:0000259" key="8">
    <source>
        <dbReference type="Pfam" id="PF00324"/>
    </source>
</evidence>
<feature type="transmembrane region" description="Helical" evidence="7">
    <location>
        <begin position="179"/>
        <end position="201"/>
    </location>
</feature>
<dbReference type="PANTHER" id="PTHR43341:SF12">
    <property type="entry name" value="AMINO ACID TRANSPORTER (EUROFUNG)"/>
    <property type="match status" value="1"/>
</dbReference>
<feature type="transmembrane region" description="Helical" evidence="7">
    <location>
        <begin position="427"/>
        <end position="450"/>
    </location>
</feature>
<evidence type="ECO:0000256" key="7">
    <source>
        <dbReference type="SAM" id="Phobius"/>
    </source>
</evidence>
<dbReference type="PIRSF" id="PIRSF006060">
    <property type="entry name" value="AA_transporter"/>
    <property type="match status" value="1"/>
</dbReference>
<dbReference type="InterPro" id="IPR050524">
    <property type="entry name" value="APC_YAT"/>
</dbReference>
<dbReference type="PROSITE" id="PS00218">
    <property type="entry name" value="AMINO_ACID_PERMEASE_1"/>
    <property type="match status" value="1"/>
</dbReference>
<protein>
    <submittedName>
        <fullName evidence="9">AAT family amino acid transporter</fullName>
    </submittedName>
</protein>
<organism evidence="9 10">
    <name type="scientific">Exophiala dermatitidis (strain ATCC 34100 / CBS 525.76 / NIH/UT8656)</name>
    <name type="common">Black yeast</name>
    <name type="synonym">Wangiella dermatitidis</name>
    <dbReference type="NCBI Taxonomy" id="858893"/>
    <lineage>
        <taxon>Eukaryota</taxon>
        <taxon>Fungi</taxon>
        <taxon>Dikarya</taxon>
        <taxon>Ascomycota</taxon>
        <taxon>Pezizomycotina</taxon>
        <taxon>Eurotiomycetes</taxon>
        <taxon>Chaetothyriomycetidae</taxon>
        <taxon>Chaetothyriales</taxon>
        <taxon>Herpotrichiellaceae</taxon>
        <taxon>Exophiala</taxon>
    </lineage>
</organism>
<dbReference type="PANTHER" id="PTHR43341">
    <property type="entry name" value="AMINO ACID PERMEASE"/>
    <property type="match status" value="1"/>
</dbReference>
<dbReference type="EMBL" id="JH226130">
    <property type="protein sequence ID" value="EHY51781.1"/>
    <property type="molecule type" value="Genomic_DNA"/>
</dbReference>
<name>H6BKY0_EXODN</name>
<dbReference type="GO" id="GO:0016020">
    <property type="term" value="C:membrane"/>
    <property type="evidence" value="ECO:0007669"/>
    <property type="project" value="UniProtKB-SubCell"/>
</dbReference>
<feature type="transmembrane region" description="Helical" evidence="7">
    <location>
        <begin position="257"/>
        <end position="277"/>
    </location>
</feature>
<evidence type="ECO:0000256" key="1">
    <source>
        <dbReference type="ARBA" id="ARBA00004141"/>
    </source>
</evidence>
<dbReference type="AlphaFoldDB" id="H6BKY0"/>
<keyword evidence="4" id="KW-0029">Amino-acid transport</keyword>
<keyword evidence="6 7" id="KW-0472">Membrane</keyword>
<feature type="transmembrane region" description="Helical" evidence="7">
    <location>
        <begin position="471"/>
        <end position="493"/>
    </location>
</feature>
<dbReference type="STRING" id="858893.H6BKY0"/>
<keyword evidence="10" id="KW-1185">Reference proteome</keyword>
<dbReference type="InterPro" id="IPR004841">
    <property type="entry name" value="AA-permease/SLC12A_dom"/>
</dbReference>
<feature type="transmembrane region" description="Helical" evidence="7">
    <location>
        <begin position="213"/>
        <end position="237"/>
    </location>
</feature>
<feature type="transmembrane region" description="Helical" evidence="7">
    <location>
        <begin position="73"/>
        <end position="92"/>
    </location>
</feature>
<feature type="transmembrane region" description="Helical" evidence="7">
    <location>
        <begin position="298"/>
        <end position="317"/>
    </location>
</feature>
<dbReference type="OMA" id="WKRTSWI"/>
<reference evidence="9" key="1">
    <citation type="submission" date="2011-07" db="EMBL/GenBank/DDBJ databases">
        <title>The Genome Sequence of Exophiala (Wangiella) dermatitidis NIH/UT8656.</title>
        <authorList>
            <consortium name="The Broad Institute Genome Sequencing Platform"/>
            <person name="Cuomo C."/>
            <person name="Wang Z."/>
            <person name="Hunicke-Smith S."/>
            <person name="Szanislo P.J."/>
            <person name="Earl A."/>
            <person name="Young S.K."/>
            <person name="Zeng Q."/>
            <person name="Gargeya S."/>
            <person name="Fitzgerald M."/>
            <person name="Haas B."/>
            <person name="Abouelleil A."/>
            <person name="Alvarado L."/>
            <person name="Arachchi H.M."/>
            <person name="Berlin A."/>
            <person name="Brown A."/>
            <person name="Chapman S.B."/>
            <person name="Chen Z."/>
            <person name="Dunbar C."/>
            <person name="Freedman E."/>
            <person name="Gearin G."/>
            <person name="Gellesch M."/>
            <person name="Goldberg J."/>
            <person name="Griggs A."/>
            <person name="Gujja S."/>
            <person name="Heiman D."/>
            <person name="Howarth C."/>
            <person name="Larson L."/>
            <person name="Lui A."/>
            <person name="MacDonald P.J.P."/>
            <person name="Montmayeur A."/>
            <person name="Murphy C."/>
            <person name="Neiman D."/>
            <person name="Pearson M."/>
            <person name="Priest M."/>
            <person name="Roberts A."/>
            <person name="Saif S."/>
            <person name="Shea T."/>
            <person name="Shenoy N."/>
            <person name="Sisk P."/>
            <person name="Stolte C."/>
            <person name="Sykes S."/>
            <person name="Wortman J."/>
            <person name="Nusbaum C."/>
            <person name="Birren B."/>
        </authorList>
    </citation>
    <scope>NUCLEOTIDE SEQUENCE</scope>
    <source>
        <strain evidence="9">NIH/UT8656</strain>
    </source>
</reference>
<proteinExistence type="predicted"/>
<evidence type="ECO:0000256" key="6">
    <source>
        <dbReference type="ARBA" id="ARBA00023136"/>
    </source>
</evidence>
<feature type="transmembrane region" description="Helical" evidence="7">
    <location>
        <begin position="353"/>
        <end position="377"/>
    </location>
</feature>
<evidence type="ECO:0000256" key="5">
    <source>
        <dbReference type="ARBA" id="ARBA00022989"/>
    </source>
</evidence>
<evidence type="ECO:0000313" key="10">
    <source>
        <dbReference type="Proteomes" id="UP000007304"/>
    </source>
</evidence>
<keyword evidence="3 7" id="KW-0812">Transmembrane</keyword>
<evidence type="ECO:0000313" key="9">
    <source>
        <dbReference type="EMBL" id="EHY51781.1"/>
    </source>
</evidence>
<dbReference type="GO" id="GO:0015171">
    <property type="term" value="F:amino acid transmembrane transporter activity"/>
    <property type="evidence" value="ECO:0007669"/>
    <property type="project" value="TreeGrafter"/>
</dbReference>
<dbReference type="InParanoid" id="H6BKY0"/>
<dbReference type="FunFam" id="1.20.1740.10:FF:000017">
    <property type="entry name" value="Amino acid permease"/>
    <property type="match status" value="1"/>
</dbReference>
<dbReference type="eggNOG" id="KOG1286">
    <property type="taxonomic scope" value="Eukaryota"/>
</dbReference>
<keyword evidence="5 7" id="KW-1133">Transmembrane helix</keyword>